<dbReference type="GO" id="GO:0043024">
    <property type="term" value="F:ribosomal small subunit binding"/>
    <property type="evidence" value="ECO:0007669"/>
    <property type="project" value="TreeGrafter"/>
</dbReference>
<dbReference type="Pfam" id="PF16321">
    <property type="entry name" value="Ribosom_S30AE_C"/>
    <property type="match status" value="1"/>
</dbReference>
<evidence type="ECO:0000313" key="2">
    <source>
        <dbReference type="EMBL" id="NKY87132.1"/>
    </source>
</evidence>
<sequence>MRPEEVAEAAVERGLTVNTNGPVPALDLMSTVLAVSRVLRSRPTDAIGHLRMTRQRHDFGRTVFQINVSIDGRRCRVQAVGNGPAGARAIAERLDGQISRIVDGATDPWCPSPRGALAMITEMRPIVRRKMCRMLVLTPMAAAEAMDSMDFDAFFFRDAHTGEDAIVYRAGPRDVRLARQRRVDFPTGMCDARMAVDLTPTVVAHERVAAKRLCRNGLPFLFFVEPESARGRLLYRRHDGNLAVLEPVRGKCFR</sequence>
<gene>
    <name evidence="2" type="ORF">HGA07_16000</name>
</gene>
<proteinExistence type="predicted"/>
<dbReference type="Proteomes" id="UP000523447">
    <property type="component" value="Unassembled WGS sequence"/>
</dbReference>
<protein>
    <recommendedName>
        <fullName evidence="1">Sigma 54 modulation/S30EA ribosomal protein C-terminal domain-containing protein</fullName>
    </recommendedName>
</protein>
<dbReference type="InterPro" id="IPR038416">
    <property type="entry name" value="Ribosom_S30AE_C_sf"/>
</dbReference>
<dbReference type="GO" id="GO:0045900">
    <property type="term" value="P:negative regulation of translational elongation"/>
    <property type="evidence" value="ECO:0007669"/>
    <property type="project" value="TreeGrafter"/>
</dbReference>
<evidence type="ECO:0000313" key="3">
    <source>
        <dbReference type="Proteomes" id="UP000523447"/>
    </source>
</evidence>
<comment type="caution">
    <text evidence="2">The sequence shown here is derived from an EMBL/GenBank/DDBJ whole genome shotgun (WGS) entry which is preliminary data.</text>
</comment>
<keyword evidence="3" id="KW-1185">Reference proteome</keyword>
<dbReference type="InterPro" id="IPR032528">
    <property type="entry name" value="Ribosom_S30AE_C"/>
</dbReference>
<feature type="domain" description="Sigma 54 modulation/S30EA ribosomal protein C-terminal" evidence="1">
    <location>
        <begin position="124"/>
        <end position="174"/>
    </location>
</feature>
<dbReference type="PANTHER" id="PTHR33231">
    <property type="entry name" value="30S RIBOSOMAL PROTEIN"/>
    <property type="match status" value="1"/>
</dbReference>
<reference evidence="2 3" key="1">
    <citation type="submission" date="2020-04" db="EMBL/GenBank/DDBJ databases">
        <title>MicrobeNet Type strains.</title>
        <authorList>
            <person name="Nicholson A.C."/>
        </authorList>
    </citation>
    <scope>NUCLEOTIDE SEQUENCE [LARGE SCALE GENOMIC DNA]</scope>
    <source>
        <strain evidence="2 3">DSM 44445</strain>
    </source>
</reference>
<dbReference type="InterPro" id="IPR050574">
    <property type="entry name" value="HPF/YfiA_ribosome-assoc"/>
</dbReference>
<evidence type="ECO:0000259" key="1">
    <source>
        <dbReference type="Pfam" id="PF16321"/>
    </source>
</evidence>
<name>A0A7X6M0J2_9NOCA</name>
<dbReference type="RefSeq" id="WP_157171368.1">
    <property type="nucleotide sequence ID" value="NZ_CAWPHS010000007.1"/>
</dbReference>
<organism evidence="2 3">
    <name type="scientific">Nocardia veterana</name>
    <dbReference type="NCBI Taxonomy" id="132249"/>
    <lineage>
        <taxon>Bacteria</taxon>
        <taxon>Bacillati</taxon>
        <taxon>Actinomycetota</taxon>
        <taxon>Actinomycetes</taxon>
        <taxon>Mycobacteriales</taxon>
        <taxon>Nocardiaceae</taxon>
        <taxon>Nocardia</taxon>
    </lineage>
</organism>
<dbReference type="Gene3D" id="3.30.505.50">
    <property type="entry name" value="Sigma 54 modulation/S30EA ribosomal protein, C-terminal domain"/>
    <property type="match status" value="2"/>
</dbReference>
<dbReference type="AlphaFoldDB" id="A0A7X6M0J2"/>
<dbReference type="GO" id="GO:0022627">
    <property type="term" value="C:cytosolic small ribosomal subunit"/>
    <property type="evidence" value="ECO:0007669"/>
    <property type="project" value="TreeGrafter"/>
</dbReference>
<dbReference type="EMBL" id="JAAXPE010000015">
    <property type="protein sequence ID" value="NKY87132.1"/>
    <property type="molecule type" value="Genomic_DNA"/>
</dbReference>
<dbReference type="PANTHER" id="PTHR33231:SF1">
    <property type="entry name" value="30S RIBOSOMAL PROTEIN"/>
    <property type="match status" value="1"/>
</dbReference>
<accession>A0A7X6M0J2</accession>